<dbReference type="HOGENOM" id="CLU_306244_0_0_7"/>
<evidence type="ECO:0000313" key="1">
    <source>
        <dbReference type="EMBL" id="EHJ46141.1"/>
    </source>
</evidence>
<dbReference type="InterPro" id="IPR008930">
    <property type="entry name" value="Terpenoid_cyclase/PrenylTrfase"/>
</dbReference>
<dbReference type="STRING" id="694327.DFW101_0124"/>
<organism evidence="1 2">
    <name type="scientific">Solidesulfovibrio carbinoliphilus subsp. oakridgensis</name>
    <dbReference type="NCBI Taxonomy" id="694327"/>
    <lineage>
        <taxon>Bacteria</taxon>
        <taxon>Pseudomonadati</taxon>
        <taxon>Thermodesulfobacteriota</taxon>
        <taxon>Desulfovibrionia</taxon>
        <taxon>Desulfovibrionales</taxon>
        <taxon>Desulfovibrionaceae</taxon>
        <taxon>Solidesulfovibrio</taxon>
    </lineage>
</organism>
<dbReference type="OrthoDB" id="9816564at2"/>
<reference evidence="2" key="1">
    <citation type="journal article" date="2015" name="Genome Announc.">
        <title>High-Quality Draft Genome Sequence of Desulfovibrio carbinoliphilus FW-101-2B, an Organic Acid-Oxidizing Sulfate-Reducing Bacterium Isolated from Uranium(VI)-Contaminated Groundwater.</title>
        <authorList>
            <person name="Ramsay B.D."/>
            <person name="Hwang C."/>
            <person name="Woo H.L."/>
            <person name="Carroll S.L."/>
            <person name="Lucas S."/>
            <person name="Han J."/>
            <person name="Lapidus A.L."/>
            <person name="Cheng J.F."/>
            <person name="Goodwin L.A."/>
            <person name="Pitluck S."/>
            <person name="Peters L."/>
            <person name="Chertkov O."/>
            <person name="Held B."/>
            <person name="Detter J.C."/>
            <person name="Han C.S."/>
            <person name="Tapia R."/>
            <person name="Land M.L."/>
            <person name="Hauser L.J."/>
            <person name="Kyrpides N.C."/>
            <person name="Ivanova N.N."/>
            <person name="Mikhailova N."/>
            <person name="Pagani I."/>
            <person name="Woyke T."/>
            <person name="Arkin A.P."/>
            <person name="Dehal P."/>
            <person name="Chivian D."/>
            <person name="Criddle C.S."/>
            <person name="Wu W."/>
            <person name="Chakraborty R."/>
            <person name="Hazen T.C."/>
            <person name="Fields M.W."/>
        </authorList>
    </citation>
    <scope>NUCLEOTIDE SEQUENCE [LARGE SCALE GENOMIC DNA]</scope>
    <source>
        <strain evidence="2">FW-101-2B</strain>
    </source>
</reference>
<dbReference type="eggNOG" id="COG0438">
    <property type="taxonomic scope" value="Bacteria"/>
</dbReference>
<dbReference type="SUPFAM" id="SSF53756">
    <property type="entry name" value="UDP-Glycosyltransferase/glycogen phosphorylase"/>
    <property type="match status" value="1"/>
</dbReference>
<keyword evidence="1" id="KW-0808">Transferase</keyword>
<gene>
    <name evidence="1" type="ORF">DFW101_0124</name>
</gene>
<protein>
    <submittedName>
        <fullName evidence="1">Glycosyl transferase group 1</fullName>
    </submittedName>
</protein>
<dbReference type="PANTHER" id="PTHR12526">
    <property type="entry name" value="GLYCOSYLTRANSFERASE"/>
    <property type="match status" value="1"/>
</dbReference>
<dbReference type="Pfam" id="PF13692">
    <property type="entry name" value="Glyco_trans_1_4"/>
    <property type="match status" value="1"/>
</dbReference>
<dbReference type="PANTHER" id="PTHR12526:SF600">
    <property type="entry name" value="GLYCOSYL TRANSFERASE GROUP 1"/>
    <property type="match status" value="1"/>
</dbReference>
<accession>G7QCI5</accession>
<dbReference type="AlphaFoldDB" id="G7QCI5"/>
<keyword evidence="2" id="KW-1185">Reference proteome</keyword>
<dbReference type="RefSeq" id="WP_009179599.1">
    <property type="nucleotide sequence ID" value="NZ_CM001368.1"/>
</dbReference>
<name>G7QCI5_9BACT</name>
<dbReference type="EMBL" id="CM001368">
    <property type="protein sequence ID" value="EHJ46141.1"/>
    <property type="molecule type" value="Genomic_DNA"/>
</dbReference>
<dbReference type="GO" id="GO:0016757">
    <property type="term" value="F:glycosyltransferase activity"/>
    <property type="evidence" value="ECO:0007669"/>
    <property type="project" value="TreeGrafter"/>
</dbReference>
<proteinExistence type="predicted"/>
<sequence>MMPPFASPAVADPLALADPALAWLARCQVTEPGYDQGGIRDPLDGRVVGDHYAATHFAWACALRQAVRPDAGRRAAALAAMTFHVRTSKDEYAPGTWSYHWDFNNLASIETYVLLEGAAKAEPGSLDEDWRGSLHIWKTNAHWAVNWVAMRALAHFRRHDLFGRRRDLLTARKWLEYVLDAQLPDGGIEDVKGKSLPSQYHAYTACLLHRMLARHPAVPQTVRSAALWLLALIGPDGECNAFGRGQGQIFGYACAVYLFRAAAALDPELAPRCRWASAKVLERLARFQDPEGWWPLVTNRLPVARRAGWYDYHHQSVYNAFAALWLTLASGIPLSPGPEEAPEPGVVWLKDSGLLAVRRKRWFALFAAGSQGAGYATEAGITPHQLVWEGHDLFRYPLGPGAGKYGEGARNQGQEANCWSPLWRDGDGPWQAPAGAEGTLVPGPGHNRWQLRLERDGAVWQRELVLGRRFLAARDRLTLPEAPAGAETRTVRSRNFAWAAGRAREAGPAFVRDLASGAVLRTFGDGALAPAGTVATAWDETDILAASGSGTRVDSGWRLRQGPARTGGKLPGIVCLSWDPWSSLWKRKQRLLFELSRSGRSPRTLYVEPPTSITDVIEGAGRFFRPAGDRLRRCLRSRPAHLGHGFHLASPLWPWPGQRTFDRLARANRQAWRNQLRRSVRDVGFPDGYVLWLYHPSQIDALDVLGDDAELVVYDWTDDWPAALPESHGEEERRRLEARQHELLCRADVVFAVSTALAKRAAKCCPEVRHLPNATDPEVFRPFDPSRPGHALAARRPVLVYLSQITERLDVDLVRDMARERPDWTVVLAGPLACPPEVVAPLEKCDNVILAGPLAYEEAAGLAAQADVCLLPHKEDALTRSLDPIKLYDYLATGRPIVSTEVAMHPALAGFVRVASGPKAFIRAVEAALAEPAGEADRRRAAAMAHTWAARATEAADLLERFFPEDG</sequence>
<dbReference type="SUPFAM" id="SSF48239">
    <property type="entry name" value="Terpenoid cyclases/Protein prenyltransferases"/>
    <property type="match status" value="1"/>
</dbReference>
<dbReference type="Proteomes" id="UP000004662">
    <property type="component" value="Chromosome"/>
</dbReference>
<evidence type="ECO:0000313" key="2">
    <source>
        <dbReference type="Proteomes" id="UP000004662"/>
    </source>
</evidence>
<dbReference type="Gene3D" id="3.40.50.2000">
    <property type="entry name" value="Glycogen Phosphorylase B"/>
    <property type="match status" value="1"/>
</dbReference>